<reference evidence="3 4" key="1">
    <citation type="journal article" date="2016" name="Front. Microbiol.">
        <title>Comparative Genomics Analysis of Streptomyces Species Reveals Their Adaptation to the Marine Environment and Their Diversity at the Genomic Level.</title>
        <authorList>
            <person name="Tian X."/>
            <person name="Zhang Z."/>
            <person name="Yang T."/>
            <person name="Chen M."/>
            <person name="Li J."/>
            <person name="Chen F."/>
            <person name="Yang J."/>
            <person name="Li W."/>
            <person name="Zhang B."/>
            <person name="Zhang Z."/>
            <person name="Wu J."/>
            <person name="Zhang C."/>
            <person name="Long L."/>
            <person name="Xiao J."/>
        </authorList>
    </citation>
    <scope>NUCLEOTIDE SEQUENCE [LARGE SCALE GENOMIC DNA]</scope>
    <source>
        <strain evidence="3 4">SCSIO M10379</strain>
    </source>
</reference>
<dbReference type="GO" id="GO:0003677">
    <property type="term" value="F:DNA binding"/>
    <property type="evidence" value="ECO:0007669"/>
    <property type="project" value="UniProtKB-KW"/>
</dbReference>
<name>A0A1E7KAR7_9ACTN</name>
<keyword evidence="3" id="KW-0238">DNA-binding</keyword>
<dbReference type="PROSITE" id="PS50943">
    <property type="entry name" value="HTH_CROC1"/>
    <property type="match status" value="1"/>
</dbReference>
<dbReference type="RefSeq" id="WP_069993113.1">
    <property type="nucleotide sequence ID" value="NZ_LJGV01000022.1"/>
</dbReference>
<dbReference type="InterPro" id="IPR001387">
    <property type="entry name" value="Cro/C1-type_HTH"/>
</dbReference>
<comment type="caution">
    <text evidence="3">The sequence shown here is derived from an EMBL/GenBank/DDBJ whole genome shotgun (WGS) entry which is preliminary data.</text>
</comment>
<feature type="compositionally biased region" description="Low complexity" evidence="1">
    <location>
        <begin position="23"/>
        <end position="32"/>
    </location>
</feature>
<protein>
    <submittedName>
        <fullName evidence="3">DNA-binding protein</fullName>
    </submittedName>
</protein>
<organism evidence="3 4">
    <name type="scientific">Streptomyces qinglanensis</name>
    <dbReference type="NCBI Taxonomy" id="943816"/>
    <lineage>
        <taxon>Bacteria</taxon>
        <taxon>Bacillati</taxon>
        <taxon>Actinomycetota</taxon>
        <taxon>Actinomycetes</taxon>
        <taxon>Kitasatosporales</taxon>
        <taxon>Streptomycetaceae</taxon>
        <taxon>Streptomyces</taxon>
    </lineage>
</organism>
<dbReference type="CDD" id="cd00093">
    <property type="entry name" value="HTH_XRE"/>
    <property type="match status" value="1"/>
</dbReference>
<dbReference type="Pfam" id="PF19054">
    <property type="entry name" value="DUF5753"/>
    <property type="match status" value="1"/>
</dbReference>
<gene>
    <name evidence="3" type="ORF">AN217_04645</name>
</gene>
<evidence type="ECO:0000313" key="4">
    <source>
        <dbReference type="Proteomes" id="UP000175829"/>
    </source>
</evidence>
<dbReference type="InterPro" id="IPR043917">
    <property type="entry name" value="DUF5753"/>
</dbReference>
<dbReference type="PATRIC" id="fig|943816.4.peg.262"/>
<dbReference type="SUPFAM" id="SSF47413">
    <property type="entry name" value="lambda repressor-like DNA-binding domains"/>
    <property type="match status" value="1"/>
</dbReference>
<evidence type="ECO:0000259" key="2">
    <source>
        <dbReference type="PROSITE" id="PS50943"/>
    </source>
</evidence>
<evidence type="ECO:0000256" key="1">
    <source>
        <dbReference type="SAM" id="MobiDB-lite"/>
    </source>
</evidence>
<dbReference type="Pfam" id="PF13560">
    <property type="entry name" value="HTH_31"/>
    <property type="match status" value="1"/>
</dbReference>
<dbReference type="EMBL" id="LJGV01000022">
    <property type="protein sequence ID" value="OEV00954.1"/>
    <property type="molecule type" value="Genomic_DNA"/>
</dbReference>
<dbReference type="AlphaFoldDB" id="A0A1E7KAR7"/>
<accession>A0A1E7KAR7</accession>
<dbReference type="Gene3D" id="1.10.260.40">
    <property type="entry name" value="lambda repressor-like DNA-binding domains"/>
    <property type="match status" value="1"/>
</dbReference>
<dbReference type="SMART" id="SM00530">
    <property type="entry name" value="HTH_XRE"/>
    <property type="match status" value="1"/>
</dbReference>
<evidence type="ECO:0000313" key="3">
    <source>
        <dbReference type="EMBL" id="OEV00954.1"/>
    </source>
</evidence>
<sequence>MTDPNQHTPSPEPDRKKDGRAVPAPRTAATPQQRKREDDRPGIWVGYGKLLRKFRLAAGYSQEALAPLLGYSAEQLASVEQGRRPAKAPLTLAAERVLDAGDVLSTLQEDVDFAKLPPFFRDFVLLEMEAVSRFDINPMLIPGLLQTEGYARSLMEGHVPTLDQDAIDTSVEIRMGRQKLLAKSPLVDFSFVIGEEALRQQLGGSDTMREQYRHLLAMGRLRNVALQVMPIGKGFHPGLNGGFVLVETSEHRQYGYFESQDIGHVVSDSKQVSTFALRYGKLRSQALNVEESAAFIEQLAGGR</sequence>
<dbReference type="InterPro" id="IPR010982">
    <property type="entry name" value="Lambda_DNA-bd_dom_sf"/>
</dbReference>
<proteinExistence type="predicted"/>
<feature type="region of interest" description="Disordered" evidence="1">
    <location>
        <begin position="1"/>
        <end position="40"/>
    </location>
</feature>
<feature type="domain" description="HTH cro/C1-type" evidence="2">
    <location>
        <begin position="51"/>
        <end position="84"/>
    </location>
</feature>
<dbReference type="Proteomes" id="UP000175829">
    <property type="component" value="Unassembled WGS sequence"/>
</dbReference>